<evidence type="ECO:0000256" key="1">
    <source>
        <dbReference type="ARBA" id="ARBA00023015"/>
    </source>
</evidence>
<dbReference type="FunFam" id="1.10.10.60:FF:000183">
    <property type="entry name" value="Transcriptional regulator, TetR family"/>
    <property type="match status" value="1"/>
</dbReference>
<feature type="domain" description="HTH tetR-type" evidence="5">
    <location>
        <begin position="18"/>
        <end position="78"/>
    </location>
</feature>
<dbReference type="InterPro" id="IPR001647">
    <property type="entry name" value="HTH_TetR"/>
</dbReference>
<protein>
    <submittedName>
        <fullName evidence="6">TetR family transcriptional regulator</fullName>
    </submittedName>
</protein>
<evidence type="ECO:0000259" key="5">
    <source>
        <dbReference type="PROSITE" id="PS50977"/>
    </source>
</evidence>
<organism evidence="6 7">
    <name type="scientific">Rahnella sikkimica</name>
    <dbReference type="NCBI Taxonomy" id="1805933"/>
    <lineage>
        <taxon>Bacteria</taxon>
        <taxon>Pseudomonadati</taxon>
        <taxon>Pseudomonadota</taxon>
        <taxon>Gammaproteobacteria</taxon>
        <taxon>Enterobacterales</taxon>
        <taxon>Yersiniaceae</taxon>
        <taxon>Rahnella</taxon>
    </lineage>
</organism>
<dbReference type="EMBL" id="CP019062">
    <property type="protein sequence ID" value="AVF35293.1"/>
    <property type="molecule type" value="Genomic_DNA"/>
</dbReference>
<dbReference type="OrthoDB" id="270177at2"/>
<evidence type="ECO:0000313" key="7">
    <source>
        <dbReference type="Proteomes" id="UP000239197"/>
    </source>
</evidence>
<reference evidence="7" key="1">
    <citation type="submission" date="2017-01" db="EMBL/GenBank/DDBJ databases">
        <title>Genome sequence of Rouxiella sp. ERMR1:05.</title>
        <authorList>
            <person name="Kumar R."/>
            <person name="Singh D."/>
            <person name="Kumar S."/>
        </authorList>
    </citation>
    <scope>NUCLEOTIDE SEQUENCE [LARGE SCALE GENOMIC DNA]</scope>
    <source>
        <strain evidence="7">ERMR1:05</strain>
    </source>
</reference>
<evidence type="ECO:0000256" key="4">
    <source>
        <dbReference type="PROSITE-ProRule" id="PRU00335"/>
    </source>
</evidence>
<sequence>MSTEQTALVRKSRGRPKQFDRGTALSKALNLFWRHGYEATSLADLVEATGAKAPTLYAEFGNKEGLFRAAVEHYVKNFYEKGRCLLSRPDLSVEQAIDQYLRAIANLFTDCDTPSGCFMISASSGMSSSSADIAEMLREHHLSQERTLFEYFEKQKQSENLVAVTDSALLAKYLACTIQGFSVQARDGATAAELNRLIDVVMNLWPELTKNTVQIAAAH</sequence>
<proteinExistence type="predicted"/>
<dbReference type="Pfam" id="PF00440">
    <property type="entry name" value="TetR_N"/>
    <property type="match status" value="1"/>
</dbReference>
<dbReference type="PROSITE" id="PS50977">
    <property type="entry name" value="HTH_TETR_2"/>
    <property type="match status" value="1"/>
</dbReference>
<dbReference type="Proteomes" id="UP000239197">
    <property type="component" value="Chromosome"/>
</dbReference>
<dbReference type="Gene3D" id="1.10.357.10">
    <property type="entry name" value="Tetracycline Repressor, domain 2"/>
    <property type="match status" value="1"/>
</dbReference>
<dbReference type="GO" id="GO:0003677">
    <property type="term" value="F:DNA binding"/>
    <property type="evidence" value="ECO:0007669"/>
    <property type="project" value="UniProtKB-UniRule"/>
</dbReference>
<dbReference type="PANTHER" id="PTHR47506:SF1">
    <property type="entry name" value="HTH-TYPE TRANSCRIPTIONAL REGULATOR YJDC"/>
    <property type="match status" value="1"/>
</dbReference>
<dbReference type="SUPFAM" id="SSF48498">
    <property type="entry name" value="Tetracyclin repressor-like, C-terminal domain"/>
    <property type="match status" value="1"/>
</dbReference>
<dbReference type="RefSeq" id="WP_104922793.1">
    <property type="nucleotide sequence ID" value="NZ_CP019062.1"/>
</dbReference>
<dbReference type="AlphaFoldDB" id="A0A2L1UQT4"/>
<dbReference type="SUPFAM" id="SSF46689">
    <property type="entry name" value="Homeodomain-like"/>
    <property type="match status" value="1"/>
</dbReference>
<evidence type="ECO:0000313" key="6">
    <source>
        <dbReference type="EMBL" id="AVF35293.1"/>
    </source>
</evidence>
<name>A0A2L1UQT4_9GAMM</name>
<gene>
    <name evidence="6" type="ORF">BV494_10275</name>
</gene>
<keyword evidence="1" id="KW-0805">Transcription regulation</keyword>
<dbReference type="KEGG" id="rox:BV494_10275"/>
<evidence type="ECO:0000256" key="2">
    <source>
        <dbReference type="ARBA" id="ARBA00023125"/>
    </source>
</evidence>
<evidence type="ECO:0000256" key="3">
    <source>
        <dbReference type="ARBA" id="ARBA00023163"/>
    </source>
</evidence>
<feature type="DNA-binding region" description="H-T-H motif" evidence="4">
    <location>
        <begin position="41"/>
        <end position="60"/>
    </location>
</feature>
<accession>A0A2L1UQT4</accession>
<keyword evidence="2 4" id="KW-0238">DNA-binding</keyword>
<dbReference type="Gene3D" id="1.10.10.60">
    <property type="entry name" value="Homeodomain-like"/>
    <property type="match status" value="1"/>
</dbReference>
<dbReference type="PANTHER" id="PTHR47506">
    <property type="entry name" value="TRANSCRIPTIONAL REGULATORY PROTEIN"/>
    <property type="match status" value="1"/>
</dbReference>
<keyword evidence="3" id="KW-0804">Transcription</keyword>
<keyword evidence="7" id="KW-1185">Reference proteome</keyword>
<dbReference type="InterPro" id="IPR009057">
    <property type="entry name" value="Homeodomain-like_sf"/>
</dbReference>
<dbReference type="InterPro" id="IPR036271">
    <property type="entry name" value="Tet_transcr_reg_TetR-rel_C_sf"/>
</dbReference>